<protein>
    <submittedName>
        <fullName evidence="5">Uncharacterized protein LOC103719816</fullName>
    </submittedName>
</protein>
<dbReference type="InterPro" id="IPR000225">
    <property type="entry name" value="Armadillo"/>
</dbReference>
<dbReference type="Pfam" id="PF25055">
    <property type="entry name" value="DUF7792"/>
    <property type="match status" value="1"/>
</dbReference>
<dbReference type="PROSITE" id="PS50176">
    <property type="entry name" value="ARM_REPEAT"/>
    <property type="match status" value="1"/>
</dbReference>
<gene>
    <name evidence="5" type="primary">LOC103719816</name>
</gene>
<sequence length="656" mass="70947">MMELSSSSFDSGHHRRDRLDSAIMSTISGRGARVDPGTGGAKTIEEDFSLPILLAERVRKAVGEAESFKSECAELGRQADLLAGMLRAAVRRLSAIPNPYERPARRIAAQTSKSLDRALSLARRCRRAGVIRRVVSITTGSADFRKALALLDASLGDLRWLLSIYSFDDLSDGGGGGGGLVLSLPPIASTDPILSWVWSCVAAVQMAARPSDRAEAATSLANLALDSRRNKKIIIEEGGVPPLLALLRDGAASLDAQIAAAAALTNLSADCELVSLIVADLAVPVVVQVLADAPMRLQARLAVLVARMAAHDPVAQEEFARENAIRPLVSLLSFELPLDDASPNSKKPTSLHSLVRINRESAANSPNLPNGKGVLASRDQHPHPPYYYYHHHRKERENESPEVKLQLKVACSEALWMLSRNCVSNSRKITETKGLLCLSKLLEREKGELQFNCLMTVMEIATAAESDADLRRSAFKMNSPAAKSAVEQLLRVAQEGSSPSLQIPAIKSLGSLARTFPARETRALRPLVAQLGHWNPDVAAEAAIALGKFASPENFLCVEHSKAIMEFEGVPPLMRLLRPGEKAQLPGLVLLCYLALHVPSNEALERAKALGTLESVSRSAVAQHASLKELLPKAIYQLELYRAEGHTRIDIDQDSL</sequence>
<feature type="domain" description="DUF7792" evidence="3">
    <location>
        <begin position="46"/>
        <end position="166"/>
    </location>
</feature>
<dbReference type="InterPro" id="IPR056694">
    <property type="entry name" value="DUF7792"/>
</dbReference>
<dbReference type="PANTHER" id="PTHR46168">
    <property type="entry name" value="ARMADILLO REPEAT ONLY 4"/>
    <property type="match status" value="1"/>
</dbReference>
<reference evidence="5" key="2">
    <citation type="submission" date="2025-08" db="UniProtKB">
        <authorList>
            <consortium name="RefSeq"/>
        </authorList>
    </citation>
    <scope>IDENTIFICATION</scope>
    <source>
        <tissue evidence="5">Young leaves</tissue>
    </source>
</reference>
<evidence type="ECO:0000259" key="3">
    <source>
        <dbReference type="Pfam" id="PF25055"/>
    </source>
</evidence>
<evidence type="ECO:0000313" key="5">
    <source>
        <dbReference type="RefSeq" id="XP_008807449.2"/>
    </source>
</evidence>
<feature type="region of interest" description="Disordered" evidence="2">
    <location>
        <begin position="362"/>
        <end position="381"/>
    </location>
</feature>
<dbReference type="InterPro" id="IPR016024">
    <property type="entry name" value="ARM-type_fold"/>
</dbReference>
<dbReference type="Proteomes" id="UP000228380">
    <property type="component" value="Chromosome 11"/>
</dbReference>
<dbReference type="PANTHER" id="PTHR46168:SF1">
    <property type="entry name" value="ARMADILLO REPEAT ONLY 4"/>
    <property type="match status" value="1"/>
</dbReference>
<dbReference type="SUPFAM" id="SSF48371">
    <property type="entry name" value="ARM repeat"/>
    <property type="match status" value="1"/>
</dbReference>
<dbReference type="InterPro" id="IPR011989">
    <property type="entry name" value="ARM-like"/>
</dbReference>
<feature type="repeat" description="ARM" evidence="1">
    <location>
        <begin position="238"/>
        <end position="270"/>
    </location>
</feature>
<accession>A0A8B7CVH9</accession>
<evidence type="ECO:0000256" key="2">
    <source>
        <dbReference type="SAM" id="MobiDB-lite"/>
    </source>
</evidence>
<name>A0A8B7CVH9_PHODC</name>
<dbReference type="SMART" id="SM00185">
    <property type="entry name" value="ARM"/>
    <property type="match status" value="3"/>
</dbReference>
<keyword evidence="4" id="KW-1185">Reference proteome</keyword>
<dbReference type="GeneID" id="103719816"/>
<dbReference type="AlphaFoldDB" id="A0A8B7CVH9"/>
<dbReference type="Pfam" id="PF00514">
    <property type="entry name" value="Arm"/>
    <property type="match status" value="1"/>
</dbReference>
<proteinExistence type="predicted"/>
<dbReference type="RefSeq" id="XP_008807449.2">
    <property type="nucleotide sequence ID" value="XM_008809227.4"/>
</dbReference>
<dbReference type="OrthoDB" id="1683831at2759"/>
<evidence type="ECO:0000256" key="1">
    <source>
        <dbReference type="PROSITE-ProRule" id="PRU00259"/>
    </source>
</evidence>
<dbReference type="KEGG" id="pda:103719816"/>
<dbReference type="Gene3D" id="1.25.10.10">
    <property type="entry name" value="Leucine-rich Repeat Variant"/>
    <property type="match status" value="3"/>
</dbReference>
<reference evidence="4" key="1">
    <citation type="journal article" date="2019" name="Nat. Commun.">
        <title>Genome-wide association mapping of date palm fruit traits.</title>
        <authorList>
            <person name="Hazzouri K.M."/>
            <person name="Gros-Balthazard M."/>
            <person name="Flowers J.M."/>
            <person name="Copetti D."/>
            <person name="Lemansour A."/>
            <person name="Lebrun M."/>
            <person name="Masmoudi K."/>
            <person name="Ferrand S."/>
            <person name="Dhar M.I."/>
            <person name="Fresquez Z.A."/>
            <person name="Rosas U."/>
            <person name="Zhang J."/>
            <person name="Talag J."/>
            <person name="Lee S."/>
            <person name="Kudrna D."/>
            <person name="Powell R.F."/>
            <person name="Leitch I.J."/>
            <person name="Krueger R.R."/>
            <person name="Wing R.A."/>
            <person name="Amiri K.M.A."/>
            <person name="Purugganan M.D."/>
        </authorList>
    </citation>
    <scope>NUCLEOTIDE SEQUENCE [LARGE SCALE GENOMIC DNA]</scope>
    <source>
        <strain evidence="4">cv. Khalas</strain>
    </source>
</reference>
<evidence type="ECO:0000313" key="4">
    <source>
        <dbReference type="Proteomes" id="UP000228380"/>
    </source>
</evidence>
<organism evidence="4 5">
    <name type="scientific">Phoenix dactylifera</name>
    <name type="common">Date palm</name>
    <dbReference type="NCBI Taxonomy" id="42345"/>
    <lineage>
        <taxon>Eukaryota</taxon>
        <taxon>Viridiplantae</taxon>
        <taxon>Streptophyta</taxon>
        <taxon>Embryophyta</taxon>
        <taxon>Tracheophyta</taxon>
        <taxon>Spermatophyta</taxon>
        <taxon>Magnoliopsida</taxon>
        <taxon>Liliopsida</taxon>
        <taxon>Arecaceae</taxon>
        <taxon>Coryphoideae</taxon>
        <taxon>Phoeniceae</taxon>
        <taxon>Phoenix</taxon>
    </lineage>
</organism>